<dbReference type="AlphaFoldDB" id="A0A136PU62"/>
<dbReference type="RefSeq" id="WP_067363733.1">
    <property type="nucleotide sequence ID" value="NZ_JBIUBN010000011.1"/>
</dbReference>
<evidence type="ECO:0008006" key="3">
    <source>
        <dbReference type="Google" id="ProtNLM"/>
    </source>
</evidence>
<evidence type="ECO:0000313" key="1">
    <source>
        <dbReference type="EMBL" id="KXK61962.1"/>
    </source>
</evidence>
<gene>
    <name evidence="1" type="ORF">AWW66_11010</name>
</gene>
<accession>A0A136PU62</accession>
<dbReference type="OrthoDB" id="9763644at2"/>
<evidence type="ECO:0000313" key="2">
    <source>
        <dbReference type="Proteomes" id="UP000070620"/>
    </source>
</evidence>
<name>A0A136PU62_9ACTN</name>
<sequence>MTVAPPFTLADLDQPPAPAPVVTAVEPAGYDDRDDFWQARRALAAVRSMARDRMVSPWATLGGVLAVVCSRTGPHVVLPPIVGSIASLNTFWAMVGASGGGKDAATAVARELLWLDDFVPTHEVGTGQGIDSTYTVQTKDGPAQFCDAALFTVSEIDTLAGHSKMSGSTVMATLRKVYSGSALGARYADKEKRRPVKAHHYRAALIAGVQPARSATLLGDADGGTPQRWLWMPTDDPGAATWSERAAEFHMPAPVGGLWGRYPNLASAGELTDKDVEDGLCITPKPRVEIKVCDTAREAVVANRRARLAAGLLAQADDLSGHALLTRLKVAALLALFDDGRPEITEEDWQLSEVVMAVSDRTRAVCAAALADSARRANVARAVQAVERDEIAANHTEQRVAAALARKLRREPGWIGRKDLRCSLRSPDRAHFDAAIERLVGAGQVEVEAVDTDSQGRRVDGARYRATGGGSR</sequence>
<keyword evidence="2" id="KW-1185">Reference proteome</keyword>
<protein>
    <recommendedName>
        <fullName evidence="3">DUF3987 domain-containing protein</fullName>
    </recommendedName>
</protein>
<dbReference type="EMBL" id="LRQV01000029">
    <property type="protein sequence ID" value="KXK61962.1"/>
    <property type="molecule type" value="Genomic_DNA"/>
</dbReference>
<organism evidence="1 2">
    <name type="scientific">Micromonospora rosaria</name>
    <dbReference type="NCBI Taxonomy" id="47874"/>
    <lineage>
        <taxon>Bacteria</taxon>
        <taxon>Bacillati</taxon>
        <taxon>Actinomycetota</taxon>
        <taxon>Actinomycetes</taxon>
        <taxon>Micromonosporales</taxon>
        <taxon>Micromonosporaceae</taxon>
        <taxon>Micromonospora</taxon>
    </lineage>
</organism>
<dbReference type="Proteomes" id="UP000070620">
    <property type="component" value="Unassembled WGS sequence"/>
</dbReference>
<proteinExistence type="predicted"/>
<comment type="caution">
    <text evidence="1">The sequence shown here is derived from an EMBL/GenBank/DDBJ whole genome shotgun (WGS) entry which is preliminary data.</text>
</comment>
<reference evidence="1 2" key="1">
    <citation type="submission" date="2016-01" db="EMBL/GenBank/DDBJ databases">
        <title>Whole genome sequence and analysis of Micromonospora rosaria DSM 803, which can produce antibacterial substance rosamicin.</title>
        <authorList>
            <person name="Yang H."/>
            <person name="He X."/>
            <person name="Zhu D."/>
        </authorList>
    </citation>
    <scope>NUCLEOTIDE SEQUENCE [LARGE SCALE GENOMIC DNA]</scope>
    <source>
        <strain evidence="1 2">DSM 803</strain>
    </source>
</reference>